<dbReference type="AlphaFoldDB" id="A0AAD9IZU9"/>
<feature type="compositionally biased region" description="Polar residues" evidence="1">
    <location>
        <begin position="410"/>
        <end position="424"/>
    </location>
</feature>
<accession>A0AAD9IZU9</accession>
<reference evidence="3" key="1">
    <citation type="journal article" date="2023" name="Mol. Biol. Evol.">
        <title>Third-Generation Sequencing Reveals the Adaptive Role of the Epigenome in Three Deep-Sea Polychaetes.</title>
        <authorList>
            <person name="Perez M."/>
            <person name="Aroh O."/>
            <person name="Sun Y."/>
            <person name="Lan Y."/>
            <person name="Juniper S.K."/>
            <person name="Young C.R."/>
            <person name="Angers B."/>
            <person name="Qian P.Y."/>
        </authorList>
    </citation>
    <scope>NUCLEOTIDE SEQUENCE</scope>
    <source>
        <strain evidence="3">P08H-3</strain>
    </source>
</reference>
<dbReference type="EMBL" id="JAODUP010000823">
    <property type="protein sequence ID" value="KAK2143661.1"/>
    <property type="molecule type" value="Genomic_DNA"/>
</dbReference>
<feature type="domain" description="WH2" evidence="2">
    <location>
        <begin position="39"/>
        <end position="58"/>
    </location>
</feature>
<sequence>MPPPPPPPGPPPAPGPPPPPTFNQANTQPPKLKKTEGVNRNALLGSIENFRSTGLKKTKHLMVDKSAPAVVVSHKKGPAPACPSTGRLQFNDGTVVPRQTLDYQSNGIVGHHSIPHHGSVKQNMAPEIASKGGGTGSAAGGPKVGSATVGRSGAGNRVQAPQGLGGLFAGGMPQLKSTSSRFATETSNNNTGSPGAHRPGVGNRFGGNANHQQFSSKQGSGSVIKRHPSAGDIQNIAKHYSSNQGPPTSSNQRPSQASSVGGVRKWRPVGTGAPTNGQLSNHGFGGQHDQSVMPPPPPSSTNRPNISQFSHNQTSQNTNVRDVSNNVMAGPSRPPAAGGHRNRPLPDVPNITGGSVPRHGAAGGGGGTGGAPPPPPPARTEQTNLRRKSSSGGTSSNGMGSPRPHPAGGNVSSGPGARTSNNNRPLPPTPSQPPVGLTPSVRPPPPPPARNPARPHQSPVPPRQQPVGMNFRPSRPSGGAPPPPPPNREPPSGPGGPPPPPPPRVGPGQMQNNSGGYNHNFERQFKFTDINMLPHPEPFSNKTKTYPSKNPKNPAAHSNGSMRRMPSAH</sequence>
<name>A0AAD9IZU9_9ANNE</name>
<keyword evidence="4" id="KW-1185">Reference proteome</keyword>
<dbReference type="InterPro" id="IPR003124">
    <property type="entry name" value="WH2_dom"/>
</dbReference>
<feature type="compositionally biased region" description="Pro residues" evidence="1">
    <location>
        <begin position="441"/>
        <end position="450"/>
    </location>
</feature>
<dbReference type="PROSITE" id="PS51082">
    <property type="entry name" value="WH2"/>
    <property type="match status" value="1"/>
</dbReference>
<feature type="compositionally biased region" description="Pro residues" evidence="1">
    <location>
        <begin position="479"/>
        <end position="505"/>
    </location>
</feature>
<dbReference type="GO" id="GO:0003779">
    <property type="term" value="F:actin binding"/>
    <property type="evidence" value="ECO:0007669"/>
    <property type="project" value="InterPro"/>
</dbReference>
<feature type="compositionally biased region" description="Polar residues" evidence="1">
    <location>
        <begin position="240"/>
        <end position="259"/>
    </location>
</feature>
<organism evidence="3 4">
    <name type="scientific">Paralvinella palmiformis</name>
    <dbReference type="NCBI Taxonomy" id="53620"/>
    <lineage>
        <taxon>Eukaryota</taxon>
        <taxon>Metazoa</taxon>
        <taxon>Spiralia</taxon>
        <taxon>Lophotrochozoa</taxon>
        <taxon>Annelida</taxon>
        <taxon>Polychaeta</taxon>
        <taxon>Sedentaria</taxon>
        <taxon>Canalipalpata</taxon>
        <taxon>Terebellida</taxon>
        <taxon>Terebelliformia</taxon>
        <taxon>Alvinellidae</taxon>
        <taxon>Paralvinella</taxon>
    </lineage>
</organism>
<gene>
    <name evidence="3" type="ORF">LSH36_823g00050</name>
</gene>
<feature type="compositionally biased region" description="Polar residues" evidence="1">
    <location>
        <begin position="209"/>
        <end position="221"/>
    </location>
</feature>
<protein>
    <recommendedName>
        <fullName evidence="2">WH2 domain-containing protein</fullName>
    </recommendedName>
</protein>
<feature type="region of interest" description="Disordered" evidence="1">
    <location>
        <begin position="126"/>
        <end position="569"/>
    </location>
</feature>
<evidence type="ECO:0000313" key="3">
    <source>
        <dbReference type="EMBL" id="KAK2143661.1"/>
    </source>
</evidence>
<feature type="compositionally biased region" description="Pro residues" evidence="1">
    <location>
        <begin position="1"/>
        <end position="21"/>
    </location>
</feature>
<comment type="caution">
    <text evidence="3">The sequence shown here is derived from an EMBL/GenBank/DDBJ whole genome shotgun (WGS) entry which is preliminary data.</text>
</comment>
<feature type="compositionally biased region" description="Polar residues" evidence="1">
    <location>
        <begin position="301"/>
        <end position="327"/>
    </location>
</feature>
<feature type="compositionally biased region" description="Low complexity" evidence="1">
    <location>
        <begin position="390"/>
        <end position="401"/>
    </location>
</feature>
<evidence type="ECO:0000259" key="2">
    <source>
        <dbReference type="PROSITE" id="PS51082"/>
    </source>
</evidence>
<dbReference type="Proteomes" id="UP001208570">
    <property type="component" value="Unassembled WGS sequence"/>
</dbReference>
<feature type="compositionally biased region" description="Polar residues" evidence="1">
    <location>
        <begin position="540"/>
        <end position="561"/>
    </location>
</feature>
<evidence type="ECO:0000256" key="1">
    <source>
        <dbReference type="SAM" id="MobiDB-lite"/>
    </source>
</evidence>
<evidence type="ECO:0000313" key="4">
    <source>
        <dbReference type="Proteomes" id="UP001208570"/>
    </source>
</evidence>
<proteinExistence type="predicted"/>
<feature type="region of interest" description="Disordered" evidence="1">
    <location>
        <begin position="1"/>
        <end position="37"/>
    </location>
</feature>
<feature type="compositionally biased region" description="Polar residues" evidence="1">
    <location>
        <begin position="175"/>
        <end position="193"/>
    </location>
</feature>
<feature type="compositionally biased region" description="Gly residues" evidence="1">
    <location>
        <begin position="361"/>
        <end position="370"/>
    </location>
</feature>
<feature type="compositionally biased region" description="Gly residues" evidence="1">
    <location>
        <begin position="131"/>
        <end position="143"/>
    </location>
</feature>